<evidence type="ECO:0000256" key="3">
    <source>
        <dbReference type="ARBA" id="ARBA00022723"/>
    </source>
</evidence>
<evidence type="ECO:0000259" key="10">
    <source>
        <dbReference type="Pfam" id="PF20510"/>
    </source>
</evidence>
<dbReference type="GO" id="GO:0006570">
    <property type="term" value="P:tyrosine metabolic process"/>
    <property type="evidence" value="ECO:0007669"/>
    <property type="project" value="InterPro"/>
</dbReference>
<dbReference type="EC" id="1.13.11.5" evidence="11"/>
<protein>
    <submittedName>
        <fullName evidence="11">Homogentisate 1,2-dioxygenase</fullName>
        <ecNumber evidence="11">1.13.11.5</ecNumber>
    </submittedName>
</protein>
<reference evidence="11" key="1">
    <citation type="submission" date="2023-01" db="EMBL/GenBank/DDBJ databases">
        <title>The diversity of Class Acidimicrobiia in South China Sea sediment environments and the proposal of Iamia marina sp. nov., a novel species of the genus Iamia.</title>
        <authorList>
            <person name="He Y."/>
            <person name="Tian X."/>
        </authorList>
    </citation>
    <scope>NUCLEOTIDE SEQUENCE</scope>
    <source>
        <strain evidence="11">DSM 19957</strain>
    </source>
</reference>
<feature type="binding site" evidence="8">
    <location>
        <position position="285"/>
    </location>
    <ligand>
        <name>Fe cation</name>
        <dbReference type="ChEBI" id="CHEBI:24875"/>
    </ligand>
</feature>
<feature type="active site" description="Proton acceptor" evidence="7">
    <location>
        <position position="242"/>
    </location>
</feature>
<accession>A0AAE9Y3Z1</accession>
<feature type="region of interest" description="Disordered" evidence="9">
    <location>
        <begin position="1"/>
        <end position="38"/>
    </location>
</feature>
<dbReference type="Gene3D" id="2.60.120.10">
    <property type="entry name" value="Jelly Rolls"/>
    <property type="match status" value="1"/>
</dbReference>
<keyword evidence="5 11" id="KW-0560">Oxidoreductase</keyword>
<evidence type="ECO:0000313" key="11">
    <source>
        <dbReference type="EMBL" id="WCO65704.1"/>
    </source>
</evidence>
<dbReference type="InterPro" id="IPR046452">
    <property type="entry name" value="HgmA_N"/>
</dbReference>
<dbReference type="GO" id="GO:0046872">
    <property type="term" value="F:metal ion binding"/>
    <property type="evidence" value="ECO:0007669"/>
    <property type="project" value="UniProtKB-KW"/>
</dbReference>
<dbReference type="RefSeq" id="WP_272735231.1">
    <property type="nucleotide sequence ID" value="NZ_CP116942.1"/>
</dbReference>
<feature type="binding site" evidence="8">
    <location>
        <position position="315"/>
    </location>
    <ligand>
        <name>Fe cation</name>
        <dbReference type="ChEBI" id="CHEBI:24875"/>
    </ligand>
</feature>
<dbReference type="GO" id="GO:0006559">
    <property type="term" value="P:L-phenylalanine catabolic process"/>
    <property type="evidence" value="ECO:0007669"/>
    <property type="project" value="InterPro"/>
</dbReference>
<evidence type="ECO:0000256" key="1">
    <source>
        <dbReference type="ARBA" id="ARBA00001962"/>
    </source>
</evidence>
<dbReference type="InterPro" id="IPR014710">
    <property type="entry name" value="RmlC-like_jellyroll"/>
</dbReference>
<dbReference type="InterPro" id="IPR011051">
    <property type="entry name" value="RmlC_Cupin_sf"/>
</dbReference>
<comment type="similarity">
    <text evidence="2">Belongs to the homogentisate dioxygenase family.</text>
</comment>
<keyword evidence="4" id="KW-0223">Dioxygenase</keyword>
<evidence type="ECO:0000256" key="9">
    <source>
        <dbReference type="SAM" id="MobiDB-lite"/>
    </source>
</evidence>
<evidence type="ECO:0000256" key="4">
    <source>
        <dbReference type="ARBA" id="ARBA00022964"/>
    </source>
</evidence>
<evidence type="ECO:0000256" key="8">
    <source>
        <dbReference type="PIRSR" id="PIRSR605708-2"/>
    </source>
</evidence>
<evidence type="ECO:0000256" key="6">
    <source>
        <dbReference type="ARBA" id="ARBA00023004"/>
    </source>
</evidence>
<gene>
    <name evidence="11" type="ORF">PO878_14460</name>
</gene>
<keyword evidence="6 8" id="KW-0408">Iron</keyword>
<dbReference type="PANTHER" id="PTHR11056:SF0">
    <property type="entry name" value="HOMOGENTISATE 1,2-DIOXYGENASE"/>
    <property type="match status" value="1"/>
</dbReference>
<comment type="cofactor">
    <cofactor evidence="1 8">
        <name>Fe cation</name>
        <dbReference type="ChEBI" id="CHEBI:24875"/>
    </cofactor>
</comment>
<keyword evidence="12" id="KW-1185">Reference proteome</keyword>
<keyword evidence="3 8" id="KW-0479">Metal-binding</keyword>
<dbReference type="EMBL" id="CP116942">
    <property type="protein sequence ID" value="WCO65704.1"/>
    <property type="molecule type" value="Genomic_DNA"/>
</dbReference>
<dbReference type="PANTHER" id="PTHR11056">
    <property type="entry name" value="HOMOGENTISATE 1,2-DIOXYGENASE"/>
    <property type="match status" value="1"/>
</dbReference>
<evidence type="ECO:0000256" key="5">
    <source>
        <dbReference type="ARBA" id="ARBA00023002"/>
    </source>
</evidence>
<organism evidence="11 12">
    <name type="scientific">Iamia majanohamensis</name>
    <dbReference type="NCBI Taxonomy" id="467976"/>
    <lineage>
        <taxon>Bacteria</taxon>
        <taxon>Bacillati</taxon>
        <taxon>Actinomycetota</taxon>
        <taxon>Acidimicrobiia</taxon>
        <taxon>Acidimicrobiales</taxon>
        <taxon>Iamiaceae</taxon>
        <taxon>Iamia</taxon>
    </lineage>
</organism>
<evidence type="ECO:0000313" key="12">
    <source>
        <dbReference type="Proteomes" id="UP001216390"/>
    </source>
</evidence>
<evidence type="ECO:0000256" key="2">
    <source>
        <dbReference type="ARBA" id="ARBA00007757"/>
    </source>
</evidence>
<dbReference type="GO" id="GO:0004411">
    <property type="term" value="F:homogentisate 1,2-dioxygenase activity"/>
    <property type="evidence" value="ECO:0007669"/>
    <property type="project" value="UniProtKB-EC"/>
</dbReference>
<feature type="region of interest" description="Disordered" evidence="9">
    <location>
        <begin position="306"/>
        <end position="339"/>
    </location>
</feature>
<dbReference type="KEGG" id="ima:PO878_14460"/>
<dbReference type="AlphaFoldDB" id="A0AAE9Y3Z1"/>
<name>A0AAE9Y3Z1_9ACTN</name>
<dbReference type="SUPFAM" id="SSF51182">
    <property type="entry name" value="RmlC-like cupins"/>
    <property type="match status" value="1"/>
</dbReference>
<proteinExistence type="inferred from homology"/>
<evidence type="ECO:0000256" key="7">
    <source>
        <dbReference type="PIRSR" id="PIRSR605708-1"/>
    </source>
</evidence>
<dbReference type="Pfam" id="PF20510">
    <property type="entry name" value="HgmA_N"/>
    <property type="match status" value="1"/>
</dbReference>
<feature type="binding site" evidence="8">
    <location>
        <position position="315"/>
    </location>
    <ligand>
        <name>homogentisate</name>
        <dbReference type="ChEBI" id="CHEBI:16169"/>
    </ligand>
</feature>
<feature type="binding site" evidence="8">
    <location>
        <position position="279"/>
    </location>
    <ligand>
        <name>Fe cation</name>
        <dbReference type="ChEBI" id="CHEBI:24875"/>
    </ligand>
</feature>
<feature type="domain" description="Homogentisate 1,2-dioxygenase N-terminal" evidence="10">
    <location>
        <begin position="98"/>
        <end position="226"/>
    </location>
</feature>
<dbReference type="Proteomes" id="UP001216390">
    <property type="component" value="Chromosome"/>
</dbReference>
<dbReference type="GO" id="GO:0005737">
    <property type="term" value="C:cytoplasm"/>
    <property type="evidence" value="ECO:0007669"/>
    <property type="project" value="TreeGrafter"/>
</dbReference>
<dbReference type="InterPro" id="IPR005708">
    <property type="entry name" value="Homogentis_dOase"/>
</dbReference>
<sequence length="383" mass="41461">MDGVPQWSSGLAARQAHVAPPPGTVEEEHGREGFSGPASHLYRLHAPTGWTSVEGPAVHRAYDSGPLADGPDALWPTPLLANAQVAIGVQSVRRGRPELLRDVDGDRCLFVHRGEGTLRTEYGPLRYRPGDYLVVPRGTTHRVEPATPTTLLVVTALGSRFRLPDRGLLGRHALFDPAVVEVPEAEAVEEDGDFTVVVRRGGADTLVHYPFHPCDVVGWKGDLAPLRLPVEAIRPVVSPRYHLPPSVHTTWVTDGAVVSTFVPRPVETDPEAVRLPFFHRNVDFDEVIFYHRGQFSSRAGIGEGSLTFHPSGLHHGPQPAARQRDADAAAATTGDGHVPRTHDEVAVMVDARQPLHPAPEAAALEVEGYVRSWADPAVAAGER</sequence>